<protein>
    <submittedName>
        <fullName evidence="1">Unnamed protein product</fullName>
    </submittedName>
</protein>
<dbReference type="EMBL" id="BSXS01007008">
    <property type="protein sequence ID" value="GME86839.1"/>
    <property type="molecule type" value="Genomic_DNA"/>
</dbReference>
<comment type="caution">
    <text evidence="1">The sequence shown here is derived from an EMBL/GenBank/DDBJ whole genome shotgun (WGS) entry which is preliminary data.</text>
</comment>
<evidence type="ECO:0000313" key="2">
    <source>
        <dbReference type="Proteomes" id="UP001165064"/>
    </source>
</evidence>
<sequence length="161" mass="18412">MIWKRDFRILVDLEGIDLDSDRLNQDLKLQKREVAAQRDMHEPKGQSSLYLKLQSSRGEVCLNPAPLQAEQPSMAAGLNDNKCIYRELNSSKMDLQVSKDRASVLSLRPFKNALSGRRIAKVFNKLQESDAFFKLNKRQAHSLDVKDAYDLSYSAELCQHT</sequence>
<gene>
    <name evidence="1" type="ORF">Amon02_000810500</name>
</gene>
<keyword evidence="2" id="KW-1185">Reference proteome</keyword>
<accession>A0ACB5TEA8</accession>
<name>A0ACB5TEA8_AMBMO</name>
<organism evidence="1 2">
    <name type="scientific">Ambrosiozyma monospora</name>
    <name type="common">Yeast</name>
    <name type="synonym">Endomycopsis monosporus</name>
    <dbReference type="NCBI Taxonomy" id="43982"/>
    <lineage>
        <taxon>Eukaryota</taxon>
        <taxon>Fungi</taxon>
        <taxon>Dikarya</taxon>
        <taxon>Ascomycota</taxon>
        <taxon>Saccharomycotina</taxon>
        <taxon>Pichiomycetes</taxon>
        <taxon>Pichiales</taxon>
        <taxon>Pichiaceae</taxon>
        <taxon>Ambrosiozyma</taxon>
    </lineage>
</organism>
<reference evidence="1" key="1">
    <citation type="submission" date="2023-04" db="EMBL/GenBank/DDBJ databases">
        <title>Ambrosiozyma monospora NBRC 10751.</title>
        <authorList>
            <person name="Ichikawa N."/>
            <person name="Sato H."/>
            <person name="Tonouchi N."/>
        </authorList>
    </citation>
    <scope>NUCLEOTIDE SEQUENCE</scope>
    <source>
        <strain evidence="1">NBRC 10751</strain>
    </source>
</reference>
<evidence type="ECO:0000313" key="1">
    <source>
        <dbReference type="EMBL" id="GME86839.1"/>
    </source>
</evidence>
<proteinExistence type="predicted"/>
<dbReference type="Proteomes" id="UP001165064">
    <property type="component" value="Unassembled WGS sequence"/>
</dbReference>